<evidence type="ECO:0000313" key="2">
    <source>
        <dbReference type="EMBL" id="MFC5511588.1"/>
    </source>
</evidence>
<keyword evidence="3" id="KW-1185">Reference proteome</keyword>
<protein>
    <submittedName>
        <fullName evidence="2">YfiR family protein</fullName>
    </submittedName>
</protein>
<dbReference type="Proteomes" id="UP001596031">
    <property type="component" value="Unassembled WGS sequence"/>
</dbReference>
<keyword evidence="1" id="KW-0732">Signal</keyword>
<gene>
    <name evidence="2" type="ORF">ACFPOU_10685</name>
</gene>
<name>A0ABW0PGY1_9BURK</name>
<dbReference type="InterPro" id="IPR025293">
    <property type="entry name" value="YfiR/HmsC-like"/>
</dbReference>
<reference evidence="3" key="1">
    <citation type="journal article" date="2019" name="Int. J. Syst. Evol. Microbiol.">
        <title>The Global Catalogue of Microorganisms (GCM) 10K type strain sequencing project: providing services to taxonomists for standard genome sequencing and annotation.</title>
        <authorList>
            <consortium name="The Broad Institute Genomics Platform"/>
            <consortium name="The Broad Institute Genome Sequencing Center for Infectious Disease"/>
            <person name="Wu L."/>
            <person name="Ma J."/>
        </authorList>
    </citation>
    <scope>NUCLEOTIDE SEQUENCE [LARGE SCALE GENOMIC DNA]</scope>
    <source>
        <strain evidence="3">CCUG 38813</strain>
    </source>
</reference>
<feature type="signal peptide" evidence="1">
    <location>
        <begin position="1"/>
        <end position="28"/>
    </location>
</feature>
<comment type="caution">
    <text evidence="2">The sequence shown here is derived from an EMBL/GenBank/DDBJ whole genome shotgun (WGS) entry which is preliminary data.</text>
</comment>
<evidence type="ECO:0000313" key="3">
    <source>
        <dbReference type="Proteomes" id="UP001596031"/>
    </source>
</evidence>
<dbReference type="EMBL" id="JBHSMS010000035">
    <property type="protein sequence ID" value="MFC5511588.1"/>
    <property type="molecule type" value="Genomic_DNA"/>
</dbReference>
<organism evidence="2 3">
    <name type="scientific">Massilia jejuensis</name>
    <dbReference type="NCBI Taxonomy" id="648894"/>
    <lineage>
        <taxon>Bacteria</taxon>
        <taxon>Pseudomonadati</taxon>
        <taxon>Pseudomonadota</taxon>
        <taxon>Betaproteobacteria</taxon>
        <taxon>Burkholderiales</taxon>
        <taxon>Oxalobacteraceae</taxon>
        <taxon>Telluria group</taxon>
        <taxon>Massilia</taxon>
    </lineage>
</organism>
<dbReference type="RefSeq" id="WP_379720509.1">
    <property type="nucleotide sequence ID" value="NZ_JBHSMS010000035.1"/>
</dbReference>
<proteinExistence type="predicted"/>
<sequence length="177" mass="18824">MIISRMARHCKGLCVLLGLLLPGPPLHAVPAAEYAAKAAFIYNIALFSKFPNTNPIVRLCVLGRSPFGNTLNALEGKPLGESAIALAYPRSGSEAVAQCQILFISASEAHHLDLLAESARGLGVMTISDIRGATRLGVMLELAVENQRIVFDFNGPAARTAGIVVSSKVLRLARTVY</sequence>
<accession>A0ABW0PGY1</accession>
<feature type="chain" id="PRO_5045181348" evidence="1">
    <location>
        <begin position="29"/>
        <end position="177"/>
    </location>
</feature>
<evidence type="ECO:0000256" key="1">
    <source>
        <dbReference type="SAM" id="SignalP"/>
    </source>
</evidence>
<dbReference type="Pfam" id="PF13689">
    <property type="entry name" value="DUF4154"/>
    <property type="match status" value="1"/>
</dbReference>